<accession>A0A250DP76</accession>
<organism evidence="1 2">
    <name type="scientific">Variovorax boronicumulans</name>
    <dbReference type="NCBI Taxonomy" id="436515"/>
    <lineage>
        <taxon>Bacteria</taxon>
        <taxon>Pseudomonadati</taxon>
        <taxon>Pseudomonadota</taxon>
        <taxon>Betaproteobacteria</taxon>
        <taxon>Burkholderiales</taxon>
        <taxon>Comamonadaceae</taxon>
        <taxon>Variovorax</taxon>
    </lineage>
</organism>
<evidence type="ECO:0000313" key="2">
    <source>
        <dbReference type="Proteomes" id="UP000217154"/>
    </source>
</evidence>
<reference evidence="1 2" key="1">
    <citation type="submission" date="2017-09" db="EMBL/GenBank/DDBJ databases">
        <title>The diverse metabolic capabilities of V. boronicumulans make it an excellent choice for continued studies on novel biodegradation.</title>
        <authorList>
            <person name="Sun S."/>
        </authorList>
    </citation>
    <scope>NUCLEOTIDE SEQUENCE [LARGE SCALE GENOMIC DNA]</scope>
    <source>
        <strain evidence="1 2">J1</strain>
    </source>
</reference>
<proteinExistence type="predicted"/>
<dbReference type="RefSeq" id="WP_095746408.1">
    <property type="nucleotide sequence ID" value="NZ_CP023284.1"/>
</dbReference>
<dbReference type="EMBL" id="CP023284">
    <property type="protein sequence ID" value="ATA56178.1"/>
    <property type="molecule type" value="Genomic_DNA"/>
</dbReference>
<dbReference type="AlphaFoldDB" id="A0A250DP76"/>
<gene>
    <name evidence="1" type="ORF">CKY39_25295</name>
</gene>
<name>A0A250DP76_9BURK</name>
<evidence type="ECO:0000313" key="1">
    <source>
        <dbReference type="EMBL" id="ATA56178.1"/>
    </source>
</evidence>
<dbReference type="KEGG" id="vbo:CKY39_25295"/>
<dbReference type="Proteomes" id="UP000217154">
    <property type="component" value="Chromosome"/>
</dbReference>
<sequence>MHLAINDYNQNQIKSALAANIQTAIGLWEAKDWQTYRSMRDVLLALIRSGRGDEVGIEQMQFIYFIGTHLRRRFPGQMPDWRAFTAELPASRPAGDKAWQIATEGAFWSETL</sequence>
<protein>
    <submittedName>
        <fullName evidence="1">Uncharacterized protein</fullName>
    </submittedName>
</protein>